<dbReference type="Gene3D" id="2.60.169.10">
    <property type="entry name" value="Microviridae F protein"/>
    <property type="match status" value="1"/>
</dbReference>
<accession>A0A976R8T8</accession>
<name>A0A976R8T8_9VIRU</name>
<comment type="subcellular location">
    <subcellularLocation>
        <location evidence="1">Virion</location>
    </subcellularLocation>
</comment>
<keyword evidence="3" id="KW-0167">Capsid protein</keyword>
<protein>
    <submittedName>
        <fullName evidence="5">Major capsid protein</fullName>
    </submittedName>
</protein>
<evidence type="ECO:0000256" key="4">
    <source>
        <dbReference type="ARBA" id="ARBA00022844"/>
    </source>
</evidence>
<organism evidence="5">
    <name type="scientific">Peromfec virus RodF8_12</name>
    <dbReference type="NCBI Taxonomy" id="2929358"/>
    <lineage>
        <taxon>Viruses</taxon>
        <taxon>Monodnaviria</taxon>
        <taxon>Sangervirae</taxon>
        <taxon>Phixviricota</taxon>
        <taxon>Malgrandaviricetes</taxon>
        <taxon>Petitvirales</taxon>
        <taxon>Microviridae</taxon>
    </lineage>
</organism>
<proteinExistence type="predicted"/>
<evidence type="ECO:0000313" key="5">
    <source>
        <dbReference type="EMBL" id="UPW41713.1"/>
    </source>
</evidence>
<evidence type="ECO:0000256" key="3">
    <source>
        <dbReference type="ARBA" id="ARBA00022561"/>
    </source>
</evidence>
<dbReference type="InterPro" id="IPR003514">
    <property type="entry name" value="Microviridae_protein_F"/>
</dbReference>
<dbReference type="InterPro" id="IPR037002">
    <property type="entry name" value="Microviridae_protein_F_sf"/>
</dbReference>
<sequence>MNKLFKKPRIQGSKSYNGFDLSQRRIFRMPTGMLLPLFTDLANPFDQYVLNSDTFIRTEAVETAAFTQLRYIVDWHFVPMQQIYMFWNEFYNQTQNLDTSLVAGSGKFAFPKHDILKTIKSVFESGADNPFGTSNSTRLVSSVDQFGVPKVHSFRRLFDMFDMGSLTTTKFDFHTGDTQVSYSLLLPYLAYHKVFYSHYNNSQFFLNDPSLYNVDNKHGGIVGETDTYRIMSTIHYRPYNIDYFTNIQPAPTFNNQFVNSAFDNRVFDQPIDFDNFDASVLFEHSNDTTSRLFLNQTSYNSTTPTTEGINTPPGVVANTKVGESLNLRANDIRTLFAFDKLYRITASTGSSYEDQTLAHFGVSVPKGIGHESYFIGSQVTDININEVVATATTDSEGAGSTIGDIAGKGFGSTRPDKDIKFTAPCHGVLIGICSVVPKPMYASRVGDPTTRYLDTFDFFHPEIDNVGMVPMFNSAAYFNYIGTKNSQHLDGWTYRYSELKTKYDKINESIWDTDKASWATYKQSLYGDVVDTDLYPNLHAIFYCAPQYTNTIFLQEFPYYEYSESKGIVVNFATDKDWNSGKLTSQYTYAGDPFIVNSFVKCYKSSQMSVHSLPKLY</sequence>
<keyword evidence="4" id="KW-0946">Virion</keyword>
<evidence type="ECO:0000256" key="2">
    <source>
        <dbReference type="ARBA" id="ARBA00022431"/>
    </source>
</evidence>
<dbReference type="GO" id="GO:0039615">
    <property type="term" value="C:T=1 icosahedral viral capsid"/>
    <property type="evidence" value="ECO:0007669"/>
    <property type="project" value="UniProtKB-KW"/>
</dbReference>
<keyword evidence="2" id="KW-1140">T=1 icosahedral capsid protein</keyword>
<dbReference type="EMBL" id="OM869653">
    <property type="protein sequence ID" value="UPW41713.1"/>
    <property type="molecule type" value="Genomic_DNA"/>
</dbReference>
<reference evidence="5" key="1">
    <citation type="submission" date="2022-02" db="EMBL/GenBank/DDBJ databases">
        <title>Towards deciphering the DNA virus diversity associated with rodent species in the families Cricetidae and Heteromyidae.</title>
        <authorList>
            <person name="Lund M."/>
            <person name="Larsen B.B."/>
            <person name="Gryseels S."/>
            <person name="Kraberger S."/>
            <person name="Rowsey D.M."/>
            <person name="Steger L."/>
            <person name="Yule K.M."/>
            <person name="Upham N.S."/>
            <person name="Worobey M."/>
            <person name="Van Doorslaer K."/>
            <person name="Varsani A."/>
        </authorList>
    </citation>
    <scope>NUCLEOTIDE SEQUENCE</scope>
    <source>
        <strain evidence="5">NeonRodF8_12</strain>
    </source>
</reference>
<dbReference type="Pfam" id="PF02305">
    <property type="entry name" value="Phage_F"/>
    <property type="match status" value="1"/>
</dbReference>
<dbReference type="GO" id="GO:0005198">
    <property type="term" value="F:structural molecule activity"/>
    <property type="evidence" value="ECO:0007669"/>
    <property type="project" value="InterPro"/>
</dbReference>
<evidence type="ECO:0000256" key="1">
    <source>
        <dbReference type="ARBA" id="ARBA00004328"/>
    </source>
</evidence>